<feature type="compositionally biased region" description="Low complexity" evidence="20">
    <location>
        <begin position="115"/>
        <end position="129"/>
    </location>
</feature>
<keyword evidence="6" id="KW-0677">Repeat</keyword>
<name>A0A267DRP6_9PLAT</name>
<dbReference type="Pfam" id="PF02172">
    <property type="entry name" value="KIX"/>
    <property type="match status" value="1"/>
</dbReference>
<dbReference type="PROSITE" id="PS50135">
    <property type="entry name" value="ZF_ZZ_2"/>
    <property type="match status" value="1"/>
</dbReference>
<feature type="compositionally biased region" description="Basic residues" evidence="20">
    <location>
        <begin position="1034"/>
        <end position="1063"/>
    </location>
</feature>
<dbReference type="GO" id="GO:0008270">
    <property type="term" value="F:zinc ion binding"/>
    <property type="evidence" value="ECO:0007669"/>
    <property type="project" value="UniProtKB-KW"/>
</dbReference>
<protein>
    <recommendedName>
        <fullName evidence="2">histone acetyltransferase</fullName>
        <ecNumber evidence="2">2.3.1.48</ecNumber>
    </recommendedName>
</protein>
<evidence type="ECO:0000256" key="4">
    <source>
        <dbReference type="ARBA" id="ARBA00022679"/>
    </source>
</evidence>
<dbReference type="Gene3D" id="3.30.40.10">
    <property type="entry name" value="Zinc/RING finger domain, C3HC4 (zinc finger)"/>
    <property type="match status" value="1"/>
</dbReference>
<dbReference type="Pfam" id="PF06001">
    <property type="entry name" value="RING_CBP-p300"/>
    <property type="match status" value="1"/>
</dbReference>
<dbReference type="EMBL" id="NIVC01003347">
    <property type="protein sequence ID" value="PAA51836.1"/>
    <property type="molecule type" value="Genomic_DNA"/>
</dbReference>
<feature type="region of interest" description="Disordered" evidence="20">
    <location>
        <begin position="1008"/>
        <end position="1073"/>
    </location>
</feature>
<dbReference type="Gene3D" id="2.10.110.40">
    <property type="match status" value="1"/>
</dbReference>
<comment type="subcellular location">
    <subcellularLocation>
        <location evidence="1">Nucleus</location>
    </subcellularLocation>
</comment>
<evidence type="ECO:0000259" key="23">
    <source>
        <dbReference type="PROSITE" id="PS50135"/>
    </source>
</evidence>
<dbReference type="PROSITE" id="PS50014">
    <property type="entry name" value="BROMODOMAIN_2"/>
    <property type="match status" value="1"/>
</dbReference>
<feature type="zinc finger region" description="TAZ-type" evidence="18">
    <location>
        <begin position="1226"/>
        <end position="1307"/>
    </location>
</feature>
<sequence length="1605" mass="181643">MRPMGAPGQSAQLPAGLQLGGQPPPGGVSGDPDKRKLIQQQLVLLLHAHKCKQNCTLAHCETMRNVLHHMQQCTEGKSCPTPHCASSRQILNHWKNCTNPSCPVCEPLKSQNRTQVQPSLPQQQVVVPPSAQPPFRPQQPAQAIPQPASMQVHPIRPPGQPMPLTNQGLVQPNSVPAPGYGAIVHWQQPTTQQPQVIRMAAPIPPGRTINMTPTVPQIPNHIQQVVQPAPVPKQSPQQPQVQARTQPLQPPSQAVVTTSSSTSAGGGWQVEVTNDMRHHLVRRIVQTIFPSPDPEAYKDPRMTNLIEYARKVEREMYSSARNKEEYFHLLAEKCFKIHKELEEKRRSRSTGQTGGNAQRTTGTGANSVQPSTSQTGTPATVSNQVPVSATSISDGMLTMPRTTSATTVPTDCVGVGDDNTLSAVDVAERNFIQAIKKFENSSSSSVDVTMREEQPKGAEVVKSEVKSELDESSVSDGRSNETVSLTTPVKVEVKQEDIKQDPSEASTSQRIQPKVPRDPKRWSREELMRAFHPVYEKLYSSEPDSFPFQRPVDPIQLGIPDYPSIVKNPMDLSTISKKLQDGSYKDPWEVVGDFWLMFNNAWLYNKKSSKVYRYCSTLNSIFVEEADKVMKDLGFCCATEYVFEPKVLYCFSPNSCTIQKDQTYYTFLKKDRAAYPGLSCDKYHFCESCFVKSVEFVEIYEDISSQQPVKVPKSEFEQKKNNVKDMEKFCQCRECGRKWHCICALHIDEIYPSGFVCPTCISSKKIVKRENRFTAKKLSPCILSEFLEKRVNDFLKKKETNAGAVHIRVLSNVDKQCEVKPLMRSRFTDAGSFPESFTFRSKAIFAFQDQDGVDVCFFGLHVQEYGSNCPQPNCRRVYVAYLDSVHYFQPRKYRTDVYHEILIGYLDYVKKLGYAFAHIWSCPPSEGDDYIFHCHPADQKIPKPKRLTDWYRRMLDKALIERIVVDYKDILAYALENSIVSPTDLPYFEGDFWPGSLEELIKELDEQKKKMEEEQQQMDNDDDDVEEGGEGSKSSKKNPKSSKNNNKRKAKSKITSTSKRKKSSYLATSGTSPDHDDLISKLYEGLERHRDVFFAIRLHGPQSVANLGPIDDPDTEVHLDLQDGRDNFLSMARDRHLEFSSLRRTKYSTMVMLYELHSEARKESFCFNCNKCQAQIETRYHCTECDDFDLCQKCYQENNDHPHELVKKTGLLVEADGAGAVDANSPEPRRVSIERCIKSLVHACTCRDANCCQQTCMKMKRVLYHTKVCQKKTSNSCSLCKQLIALCCYHAKFCSEVKCAVPFCQNIKQRLKQQQLQQRLHQAQMLRRRMNITRKGQGPPPSTAPTASSLVLQPQTSVPAVSQPAPQIPLQIMPTHLQQSQQPPTSVYATQPVIRQQLPAQSYATVPAGQPAQQMWASVPGQRMPMQQPQGQPQGQPQQQQLTGAARMPGQAPSPANYPRPALSAQDQAKLDNVWSQVMQKINNPNCSQQERDSAKQYAEMMRRDPHFFLQRLHTSEQRRLQQQQQQQQQVVQAQQPQPQVRFQQQQQQPLQQQQTYYPQMARMPGIAQRPPGEQLLMGQSPSVQDPQQQIHVQAERLGQFADKL</sequence>
<evidence type="ECO:0000256" key="8">
    <source>
        <dbReference type="ARBA" id="ARBA00022833"/>
    </source>
</evidence>
<dbReference type="Gene3D" id="1.20.1020.10">
    <property type="entry name" value="TAZ domain"/>
    <property type="match status" value="2"/>
</dbReference>
<dbReference type="Gene3D" id="1.20.920.10">
    <property type="entry name" value="Bromodomain-like"/>
    <property type="match status" value="1"/>
</dbReference>
<dbReference type="InterPro" id="IPR035898">
    <property type="entry name" value="TAZ_dom_sf"/>
</dbReference>
<keyword evidence="10" id="KW-0805">Transcription regulation</keyword>
<dbReference type="GO" id="GO:0005634">
    <property type="term" value="C:nucleus"/>
    <property type="evidence" value="ECO:0007669"/>
    <property type="project" value="UniProtKB-SubCell"/>
</dbReference>
<keyword evidence="7 19" id="KW-0863">Zinc-finger</keyword>
<evidence type="ECO:0000256" key="13">
    <source>
        <dbReference type="ARBA" id="ARBA00023163"/>
    </source>
</evidence>
<feature type="region of interest" description="Disordered" evidence="20">
    <location>
        <begin position="227"/>
        <end position="268"/>
    </location>
</feature>
<feature type="compositionally biased region" description="Low complexity" evidence="20">
    <location>
        <begin position="1542"/>
        <end position="1555"/>
    </location>
</feature>
<evidence type="ECO:0000256" key="6">
    <source>
        <dbReference type="ARBA" id="ARBA00022737"/>
    </source>
</evidence>
<dbReference type="PRINTS" id="PR00503">
    <property type="entry name" value="BROMODOMAIN"/>
</dbReference>
<accession>A0A267DRP6</accession>
<evidence type="ECO:0000259" key="24">
    <source>
        <dbReference type="PROSITE" id="PS50952"/>
    </source>
</evidence>
<dbReference type="SUPFAM" id="SSF47370">
    <property type="entry name" value="Bromodomain"/>
    <property type="match status" value="1"/>
</dbReference>
<dbReference type="GO" id="GO:0031490">
    <property type="term" value="F:chromatin DNA binding"/>
    <property type="evidence" value="ECO:0007669"/>
    <property type="project" value="TreeGrafter"/>
</dbReference>
<dbReference type="Pfam" id="PF02135">
    <property type="entry name" value="zf-TAZ"/>
    <property type="match status" value="2"/>
</dbReference>
<keyword evidence="5 18" id="KW-0479">Metal-binding</keyword>
<dbReference type="EC" id="2.3.1.48" evidence="2"/>
<feature type="compositionally biased region" description="Low complexity" evidence="20">
    <location>
        <begin position="1423"/>
        <end position="1441"/>
    </location>
</feature>
<evidence type="ECO:0000256" key="19">
    <source>
        <dbReference type="PROSITE-ProRule" id="PRU00228"/>
    </source>
</evidence>
<keyword evidence="11 17" id="KW-0103">Bromodomain</keyword>
<dbReference type="SMART" id="SM00291">
    <property type="entry name" value="ZnF_ZZ"/>
    <property type="match status" value="1"/>
</dbReference>
<reference evidence="26 27" key="1">
    <citation type="submission" date="2017-06" db="EMBL/GenBank/DDBJ databases">
        <title>A platform for efficient transgenesis in Macrostomum lignano, a flatworm model organism for stem cell research.</title>
        <authorList>
            <person name="Berezikov E."/>
        </authorList>
    </citation>
    <scope>NUCLEOTIDE SEQUENCE [LARGE SCALE GENOMIC DNA]</scope>
    <source>
        <strain evidence="26">DV1</strain>
        <tissue evidence="26">Whole organism</tissue>
    </source>
</reference>
<feature type="compositionally biased region" description="Low complexity" evidence="20">
    <location>
        <begin position="227"/>
        <end position="247"/>
    </location>
</feature>
<dbReference type="GO" id="GO:0005667">
    <property type="term" value="C:transcription regulator complex"/>
    <property type="evidence" value="ECO:0007669"/>
    <property type="project" value="TreeGrafter"/>
</dbReference>
<evidence type="ECO:0000256" key="9">
    <source>
        <dbReference type="ARBA" id="ARBA00022853"/>
    </source>
</evidence>
<keyword evidence="12" id="KW-0010">Activator</keyword>
<evidence type="ECO:0000259" key="25">
    <source>
        <dbReference type="PROSITE" id="PS51727"/>
    </source>
</evidence>
<evidence type="ECO:0000256" key="1">
    <source>
        <dbReference type="ARBA" id="ARBA00004123"/>
    </source>
</evidence>
<comment type="caution">
    <text evidence="26">The sequence shown here is derived from an EMBL/GenBank/DDBJ whole genome shotgun (WGS) entry which is preliminary data.</text>
</comment>
<evidence type="ECO:0000256" key="20">
    <source>
        <dbReference type="SAM" id="MobiDB-lite"/>
    </source>
</evidence>
<keyword evidence="4" id="KW-0808">Transferase</keyword>
<dbReference type="InterPro" id="IPR056484">
    <property type="entry name" value="PHD_P300"/>
</dbReference>
<feature type="region of interest" description="Disordered" evidence="20">
    <location>
        <begin position="1542"/>
        <end position="1589"/>
    </location>
</feature>
<dbReference type="SUPFAM" id="SSF57933">
    <property type="entry name" value="TAZ domain"/>
    <property type="match status" value="2"/>
</dbReference>
<dbReference type="InterPro" id="IPR038547">
    <property type="entry name" value="RING_CBP-p300_sf"/>
</dbReference>
<evidence type="ECO:0000256" key="2">
    <source>
        <dbReference type="ARBA" id="ARBA00013184"/>
    </source>
</evidence>
<dbReference type="InterPro" id="IPR013178">
    <property type="entry name" value="Histone_AcTrfase_Rtt109/CBP"/>
</dbReference>
<dbReference type="Gene3D" id="3.30.60.90">
    <property type="match status" value="1"/>
</dbReference>
<comment type="catalytic activity">
    <reaction evidence="16">
        <text>L-lysyl-[protein] + acetyl-CoA = N(6)-acetyl-L-lysyl-[protein] + CoA + H(+)</text>
        <dbReference type="Rhea" id="RHEA:45948"/>
        <dbReference type="Rhea" id="RHEA-COMP:9752"/>
        <dbReference type="Rhea" id="RHEA-COMP:10731"/>
        <dbReference type="ChEBI" id="CHEBI:15378"/>
        <dbReference type="ChEBI" id="CHEBI:29969"/>
        <dbReference type="ChEBI" id="CHEBI:57287"/>
        <dbReference type="ChEBI" id="CHEBI:57288"/>
        <dbReference type="ChEBI" id="CHEBI:61930"/>
        <dbReference type="EC" id="2.3.1.48"/>
    </reaction>
</comment>
<dbReference type="SUPFAM" id="SSF47040">
    <property type="entry name" value="Kix domain of CBP (creb binding protein)"/>
    <property type="match status" value="1"/>
</dbReference>
<evidence type="ECO:0000313" key="27">
    <source>
        <dbReference type="Proteomes" id="UP000215902"/>
    </source>
</evidence>
<evidence type="ECO:0000256" key="17">
    <source>
        <dbReference type="PROSITE-ProRule" id="PRU00035"/>
    </source>
</evidence>
<dbReference type="GO" id="GO:0003713">
    <property type="term" value="F:transcription coactivator activity"/>
    <property type="evidence" value="ECO:0007669"/>
    <property type="project" value="TreeGrafter"/>
</dbReference>
<dbReference type="InterPro" id="IPR036529">
    <property type="entry name" value="KIX_dom_sf"/>
</dbReference>
<keyword evidence="8 18" id="KW-0862">Zinc</keyword>
<feature type="compositionally biased region" description="Polar residues" evidence="20">
    <location>
        <begin position="1578"/>
        <end position="1589"/>
    </location>
</feature>
<feature type="region of interest" description="Disordered" evidence="20">
    <location>
        <begin position="1423"/>
        <end position="1464"/>
    </location>
</feature>
<dbReference type="InterPro" id="IPR036427">
    <property type="entry name" value="Bromodomain-like_sf"/>
</dbReference>
<dbReference type="PROSITE" id="PS51727">
    <property type="entry name" value="CBP_P300_HAT"/>
    <property type="match status" value="1"/>
</dbReference>
<dbReference type="InterPro" id="IPR010303">
    <property type="entry name" value="RING_CBP-p300"/>
</dbReference>
<feature type="compositionally biased region" description="Low complexity" evidence="20">
    <location>
        <begin position="254"/>
        <end position="263"/>
    </location>
</feature>
<keyword evidence="27" id="KW-1185">Reference proteome</keyword>
<feature type="domain" description="TAZ-type" evidence="22">
    <location>
        <begin position="1226"/>
        <end position="1307"/>
    </location>
</feature>
<dbReference type="CDD" id="cd15557">
    <property type="entry name" value="PHD_CBP_p300"/>
    <property type="match status" value="1"/>
</dbReference>
<feature type="domain" description="ZZ-type" evidence="23">
    <location>
        <begin position="1164"/>
        <end position="1213"/>
    </location>
</feature>
<dbReference type="Pfam" id="PF08214">
    <property type="entry name" value="HAT_KAT11"/>
    <property type="match status" value="1"/>
</dbReference>
<dbReference type="InterPro" id="IPR003101">
    <property type="entry name" value="KIX_dom"/>
</dbReference>
<feature type="region of interest" description="Disordered" evidence="20">
    <location>
        <begin position="343"/>
        <end position="386"/>
    </location>
</feature>
<dbReference type="SMART" id="SM00551">
    <property type="entry name" value="ZnF_TAZ"/>
    <property type="match status" value="2"/>
</dbReference>
<evidence type="ECO:0000259" key="21">
    <source>
        <dbReference type="PROSITE" id="PS50014"/>
    </source>
</evidence>
<feature type="region of interest" description="Disordered" evidence="20">
    <location>
        <begin position="1"/>
        <end position="33"/>
    </location>
</feature>
<evidence type="ECO:0000256" key="16">
    <source>
        <dbReference type="ARBA" id="ARBA00048017"/>
    </source>
</evidence>
<dbReference type="SUPFAM" id="SSF57850">
    <property type="entry name" value="RING/U-box"/>
    <property type="match status" value="1"/>
</dbReference>
<proteinExistence type="predicted"/>
<dbReference type="CDD" id="cd15802">
    <property type="entry name" value="RING_CBP-p300"/>
    <property type="match status" value="1"/>
</dbReference>
<evidence type="ECO:0000256" key="5">
    <source>
        <dbReference type="ARBA" id="ARBA00022723"/>
    </source>
</evidence>
<dbReference type="InterPro" id="IPR031162">
    <property type="entry name" value="CBP_P300_HAT"/>
</dbReference>
<organism evidence="26 27">
    <name type="scientific">Macrostomum lignano</name>
    <dbReference type="NCBI Taxonomy" id="282301"/>
    <lineage>
        <taxon>Eukaryota</taxon>
        <taxon>Metazoa</taxon>
        <taxon>Spiralia</taxon>
        <taxon>Lophotrochozoa</taxon>
        <taxon>Platyhelminthes</taxon>
        <taxon>Rhabditophora</taxon>
        <taxon>Macrostomorpha</taxon>
        <taxon>Macrostomida</taxon>
        <taxon>Macrostomidae</taxon>
        <taxon>Macrostomum</taxon>
    </lineage>
</organism>
<dbReference type="InterPro" id="IPR043145">
    <property type="entry name" value="Znf_ZZ_sf"/>
</dbReference>
<dbReference type="PANTHER" id="PTHR13808">
    <property type="entry name" value="CBP/P300-RELATED"/>
    <property type="match status" value="1"/>
</dbReference>
<dbReference type="GO" id="GO:0045944">
    <property type="term" value="P:positive regulation of transcription by RNA polymerase II"/>
    <property type="evidence" value="ECO:0007669"/>
    <property type="project" value="TreeGrafter"/>
</dbReference>
<keyword evidence="9" id="KW-0156">Chromatin regulator</keyword>
<dbReference type="Pfam" id="PF00439">
    <property type="entry name" value="Bromodomain"/>
    <property type="match status" value="1"/>
</dbReference>
<evidence type="ECO:0000256" key="3">
    <source>
        <dbReference type="ARBA" id="ARBA00022481"/>
    </source>
</evidence>
<dbReference type="InterPro" id="IPR013083">
    <property type="entry name" value="Znf_RING/FYVE/PHD"/>
</dbReference>
<evidence type="ECO:0000256" key="14">
    <source>
        <dbReference type="ARBA" id="ARBA00023242"/>
    </source>
</evidence>
<dbReference type="OrthoDB" id="899at2759"/>
<gene>
    <name evidence="26" type="ORF">BOX15_Mlig014892g1</name>
</gene>
<evidence type="ECO:0000313" key="26">
    <source>
        <dbReference type="EMBL" id="PAA51836.1"/>
    </source>
</evidence>
<dbReference type="InterPro" id="IPR000197">
    <property type="entry name" value="Znf_TAZ"/>
</dbReference>
<dbReference type="InterPro" id="IPR000433">
    <property type="entry name" value="Znf_ZZ"/>
</dbReference>
<keyword evidence="15" id="KW-0012">Acyltransferase</keyword>
<evidence type="ECO:0000256" key="10">
    <source>
        <dbReference type="ARBA" id="ARBA00023015"/>
    </source>
</evidence>
<dbReference type="GO" id="GO:0140297">
    <property type="term" value="F:DNA-binding transcription factor binding"/>
    <property type="evidence" value="ECO:0007669"/>
    <property type="project" value="UniProtKB-ARBA"/>
</dbReference>
<dbReference type="GO" id="GO:0004402">
    <property type="term" value="F:histone acetyltransferase activity"/>
    <property type="evidence" value="ECO:0007669"/>
    <property type="project" value="InterPro"/>
</dbReference>
<dbReference type="Pfam" id="PF00569">
    <property type="entry name" value="ZZ"/>
    <property type="match status" value="1"/>
</dbReference>
<evidence type="ECO:0000256" key="18">
    <source>
        <dbReference type="PROSITE-ProRule" id="PRU00203"/>
    </source>
</evidence>
<keyword evidence="3" id="KW-0488">Methylation</keyword>
<dbReference type="PROSITE" id="PS50952">
    <property type="entry name" value="KIX"/>
    <property type="match status" value="1"/>
</dbReference>
<feature type="domain" description="CBP/p300-type HAT" evidence="25">
    <location>
        <begin position="772"/>
        <end position="1161"/>
    </location>
</feature>
<dbReference type="GO" id="GO:0000123">
    <property type="term" value="C:histone acetyltransferase complex"/>
    <property type="evidence" value="ECO:0007669"/>
    <property type="project" value="TreeGrafter"/>
</dbReference>
<dbReference type="InterPro" id="IPR001487">
    <property type="entry name" value="Bromodomain"/>
</dbReference>
<feature type="domain" description="KIX" evidence="24">
    <location>
        <begin position="263"/>
        <end position="342"/>
    </location>
</feature>
<dbReference type="SMART" id="SM01250">
    <property type="entry name" value="KAT11"/>
    <property type="match status" value="1"/>
</dbReference>
<evidence type="ECO:0000256" key="15">
    <source>
        <dbReference type="ARBA" id="ARBA00023315"/>
    </source>
</evidence>
<feature type="domain" description="TAZ-type" evidence="22">
    <location>
        <begin position="31"/>
        <end position="108"/>
    </location>
</feature>
<feature type="zinc finger region" description="TAZ-type" evidence="18">
    <location>
        <begin position="31"/>
        <end position="108"/>
    </location>
</feature>
<dbReference type="Gene3D" id="1.10.246.20">
    <property type="entry name" value="Coactivator CBP, KIX domain"/>
    <property type="match status" value="1"/>
</dbReference>
<dbReference type="STRING" id="282301.A0A267DRP6"/>
<evidence type="ECO:0000256" key="11">
    <source>
        <dbReference type="ARBA" id="ARBA00023117"/>
    </source>
</evidence>
<evidence type="ECO:0000259" key="22">
    <source>
        <dbReference type="PROSITE" id="PS50134"/>
    </source>
</evidence>
<feature type="compositionally biased region" description="Acidic residues" evidence="20">
    <location>
        <begin position="1014"/>
        <end position="1029"/>
    </location>
</feature>
<evidence type="ECO:0000256" key="12">
    <source>
        <dbReference type="ARBA" id="ARBA00023159"/>
    </source>
</evidence>
<dbReference type="Proteomes" id="UP000215902">
    <property type="component" value="Unassembled WGS sequence"/>
</dbReference>
<feature type="region of interest" description="Disordered" evidence="20">
    <location>
        <begin position="463"/>
        <end position="519"/>
    </location>
</feature>
<feature type="compositionally biased region" description="Polar residues" evidence="20">
    <location>
        <begin position="472"/>
        <end position="487"/>
    </location>
</feature>
<keyword evidence="13" id="KW-0804">Transcription</keyword>
<feature type="compositionally biased region" description="Low complexity" evidence="20">
    <location>
        <begin position="8"/>
        <end position="21"/>
    </location>
</feature>
<evidence type="ECO:0000256" key="7">
    <source>
        <dbReference type="ARBA" id="ARBA00022771"/>
    </source>
</evidence>
<feature type="region of interest" description="Disordered" evidence="20">
    <location>
        <begin position="113"/>
        <end position="142"/>
    </location>
</feature>
<dbReference type="Pfam" id="PF23570">
    <property type="entry name" value="PHD_P300"/>
    <property type="match status" value="1"/>
</dbReference>
<keyword evidence="14" id="KW-0539">Nucleus</keyword>
<feature type="compositionally biased region" description="Polar residues" evidence="20">
    <location>
        <begin position="349"/>
        <end position="386"/>
    </location>
</feature>
<feature type="compositionally biased region" description="Basic and acidic residues" evidence="20">
    <location>
        <begin position="491"/>
        <end position="502"/>
    </location>
</feature>
<feature type="domain" description="Bromo" evidence="21">
    <location>
        <begin position="540"/>
        <end position="612"/>
    </location>
</feature>
<dbReference type="PROSITE" id="PS50134">
    <property type="entry name" value="ZF_TAZ"/>
    <property type="match status" value="2"/>
</dbReference>
<dbReference type="PROSITE" id="PS01357">
    <property type="entry name" value="ZF_ZZ_1"/>
    <property type="match status" value="1"/>
</dbReference>
<dbReference type="PANTHER" id="PTHR13808:SF1">
    <property type="entry name" value="HISTONE ACETYLTRANSFERASE"/>
    <property type="match status" value="1"/>
</dbReference>
<dbReference type="SMART" id="SM00297">
    <property type="entry name" value="BROMO"/>
    <property type="match status" value="1"/>
</dbReference>